<accession>A0ABW7D356</accession>
<sequence length="191" mass="20663">MNKPFPCLVLGLALAATASAAPQALDLPPPAPTSATPAPVTAPAIPATPAALDPAQLRALRSRYAAWQALPEPERARIREAARAVAALPPAQQQTLRQRFAEQDQRFRDGWLLGPQLGQLFPKLQGLFGYLPAEQREPALAILRQLSSDQLAQLSLVAQRTPPQERDQVRSQFLALAPGARDAWLKQNVGH</sequence>
<feature type="signal peptide" evidence="2">
    <location>
        <begin position="1"/>
        <end position="20"/>
    </location>
</feature>
<feature type="chain" id="PRO_5045616516" evidence="2">
    <location>
        <begin position="21"/>
        <end position="191"/>
    </location>
</feature>
<feature type="compositionally biased region" description="Low complexity" evidence="1">
    <location>
        <begin position="33"/>
        <end position="45"/>
    </location>
</feature>
<proteinExistence type="predicted"/>
<dbReference type="EMBL" id="JBHGCJ010000023">
    <property type="protein sequence ID" value="MFG6111595.1"/>
    <property type="molecule type" value="Genomic_DNA"/>
</dbReference>
<name>A0ABW7D356_9GAMM</name>
<reference evidence="3 4" key="1">
    <citation type="submission" date="2024-09" db="EMBL/GenBank/DDBJ databases">
        <authorList>
            <consortium name="All-Russian atlas of soil microorganisms"/>
            <consortium name="as a basis for the search for new antimicrobial producers and enzymes with unique properties"/>
            <person name="Sokolova E.A."/>
            <person name="Voronina E.N."/>
        </authorList>
    </citation>
    <scope>NUCLEOTIDE SEQUENCE [LARGE SCALE GENOMIC DNA]</scope>
    <source>
        <strain evidence="3 4">AF-22b-331.1</strain>
    </source>
</reference>
<evidence type="ECO:0000256" key="1">
    <source>
        <dbReference type="SAM" id="MobiDB-lite"/>
    </source>
</evidence>
<protein>
    <submittedName>
        <fullName evidence="3">DUF3106 domain-containing protein</fullName>
    </submittedName>
</protein>
<dbReference type="Proteomes" id="UP001605261">
    <property type="component" value="Unassembled WGS sequence"/>
</dbReference>
<dbReference type="RefSeq" id="WP_394164805.1">
    <property type="nucleotide sequence ID" value="NZ_JBHGCJ010000023.1"/>
</dbReference>
<keyword evidence="4" id="KW-1185">Reference proteome</keyword>
<evidence type="ECO:0000313" key="3">
    <source>
        <dbReference type="EMBL" id="MFG6111595.1"/>
    </source>
</evidence>
<comment type="caution">
    <text evidence="3">The sequence shown here is derived from an EMBL/GenBank/DDBJ whole genome shotgun (WGS) entry which is preliminary data.</text>
</comment>
<organism evidence="3 4">
    <name type="scientific">Stenotrophomonas nematodicola</name>
    <dbReference type="NCBI Taxonomy" id="2656746"/>
    <lineage>
        <taxon>Bacteria</taxon>
        <taxon>Pseudomonadati</taxon>
        <taxon>Pseudomonadota</taxon>
        <taxon>Gammaproteobacteria</taxon>
        <taxon>Lysobacterales</taxon>
        <taxon>Lysobacteraceae</taxon>
        <taxon>Stenotrophomonas</taxon>
    </lineage>
</organism>
<keyword evidence="2" id="KW-0732">Signal</keyword>
<dbReference type="InterPro" id="IPR021455">
    <property type="entry name" value="DUF3106"/>
</dbReference>
<dbReference type="Pfam" id="PF11304">
    <property type="entry name" value="DUF3106"/>
    <property type="match status" value="1"/>
</dbReference>
<gene>
    <name evidence="3" type="ORF">ACEU0G_001934</name>
</gene>
<feature type="region of interest" description="Disordered" evidence="1">
    <location>
        <begin position="25"/>
        <end position="45"/>
    </location>
</feature>
<evidence type="ECO:0000256" key="2">
    <source>
        <dbReference type="SAM" id="SignalP"/>
    </source>
</evidence>
<evidence type="ECO:0000313" key="4">
    <source>
        <dbReference type="Proteomes" id="UP001605261"/>
    </source>
</evidence>